<organism evidence="1 2">
    <name type="scientific">Salinibacillus aidingensis</name>
    <dbReference type="NCBI Taxonomy" id="237684"/>
    <lineage>
        <taxon>Bacteria</taxon>
        <taxon>Bacillati</taxon>
        <taxon>Bacillota</taxon>
        <taxon>Bacilli</taxon>
        <taxon>Bacillales</taxon>
        <taxon>Bacillaceae</taxon>
        <taxon>Salinibacillus</taxon>
    </lineage>
</organism>
<accession>A0ABN1BIV7</accession>
<reference evidence="1 2" key="1">
    <citation type="journal article" date="2019" name="Int. J. Syst. Evol. Microbiol.">
        <title>The Global Catalogue of Microorganisms (GCM) 10K type strain sequencing project: providing services to taxonomists for standard genome sequencing and annotation.</title>
        <authorList>
            <consortium name="The Broad Institute Genomics Platform"/>
            <consortium name="The Broad Institute Genome Sequencing Center for Infectious Disease"/>
            <person name="Wu L."/>
            <person name="Ma J."/>
        </authorList>
    </citation>
    <scope>NUCLEOTIDE SEQUENCE [LARGE SCALE GENOMIC DNA]</scope>
    <source>
        <strain evidence="1 2">JCM 12389</strain>
    </source>
</reference>
<name>A0ABN1BIV7_9BACI</name>
<evidence type="ECO:0000313" key="2">
    <source>
        <dbReference type="Proteomes" id="UP001500880"/>
    </source>
</evidence>
<gene>
    <name evidence="1" type="ORF">GCM10008986_27430</name>
</gene>
<comment type="caution">
    <text evidence="1">The sequence shown here is derived from an EMBL/GenBank/DDBJ whole genome shotgun (WGS) entry which is preliminary data.</text>
</comment>
<evidence type="ECO:0000313" key="1">
    <source>
        <dbReference type="EMBL" id="GAA0498781.1"/>
    </source>
</evidence>
<keyword evidence="2" id="KW-1185">Reference proteome</keyword>
<sequence>MEISLYKMFKDNGSIKFKVESEVHDGVRSTPRGTGYFKRFWRSDYPTTSCSVGIPDSSGDTSDS</sequence>
<proteinExistence type="predicted"/>
<protein>
    <submittedName>
        <fullName evidence="1">Uncharacterized protein</fullName>
    </submittedName>
</protein>
<dbReference type="Proteomes" id="UP001500880">
    <property type="component" value="Unassembled WGS sequence"/>
</dbReference>
<dbReference type="EMBL" id="BAAADO010000005">
    <property type="protein sequence ID" value="GAA0498781.1"/>
    <property type="molecule type" value="Genomic_DNA"/>
</dbReference>